<keyword evidence="6 7" id="KW-0472">Membrane</keyword>
<organism evidence="8 9">
    <name type="scientific">Billgrantia antri</name>
    <dbReference type="NCBI Taxonomy" id="2846777"/>
    <lineage>
        <taxon>Bacteria</taxon>
        <taxon>Pseudomonadati</taxon>
        <taxon>Pseudomonadota</taxon>
        <taxon>Gammaproteobacteria</taxon>
        <taxon>Oceanospirillales</taxon>
        <taxon>Halomonadaceae</taxon>
        <taxon>Billgrantia</taxon>
    </lineage>
</organism>
<proteinExistence type="inferred from homology"/>
<evidence type="ECO:0000256" key="7">
    <source>
        <dbReference type="SAM" id="Phobius"/>
    </source>
</evidence>
<evidence type="ECO:0000256" key="4">
    <source>
        <dbReference type="ARBA" id="ARBA00022692"/>
    </source>
</evidence>
<dbReference type="Pfam" id="PF01899">
    <property type="entry name" value="MNHE"/>
    <property type="match status" value="1"/>
</dbReference>
<evidence type="ECO:0000256" key="2">
    <source>
        <dbReference type="ARBA" id="ARBA00006228"/>
    </source>
</evidence>
<keyword evidence="5 7" id="KW-1133">Transmembrane helix</keyword>
<gene>
    <name evidence="8" type="ORF">KPL81_08990</name>
</gene>
<comment type="similarity">
    <text evidence="2">Belongs to the CPA3 antiporters (TC 2.A.63) subunit E family.</text>
</comment>
<evidence type="ECO:0000256" key="3">
    <source>
        <dbReference type="ARBA" id="ARBA00022475"/>
    </source>
</evidence>
<dbReference type="Proteomes" id="UP000769617">
    <property type="component" value="Unassembled WGS sequence"/>
</dbReference>
<reference evidence="8 9" key="1">
    <citation type="submission" date="2021-07" db="EMBL/GenBank/DDBJ databases">
        <authorList>
            <person name="So Y."/>
        </authorList>
    </citation>
    <scope>NUCLEOTIDE SEQUENCE [LARGE SCALE GENOMIC DNA]</scope>
    <source>
        <strain evidence="8 9">Y3S6</strain>
    </source>
</reference>
<evidence type="ECO:0000313" key="9">
    <source>
        <dbReference type="Proteomes" id="UP000769617"/>
    </source>
</evidence>
<feature type="transmembrane region" description="Helical" evidence="7">
    <location>
        <begin position="35"/>
        <end position="56"/>
    </location>
</feature>
<keyword evidence="4 7" id="KW-0812">Transmembrane</keyword>
<sequence length="169" mass="19311">MTPSQLRTRQFWLPHPLFSLFLALLWLLMVNDFSVGHALLGLALGVVIPFVTHAFWAEEAKIKRPLPLLRYLLVLLVDILRSNLVVALRILRPARHLQPGFFLYPLRLDDDFAITILASTISLTPGTVSIHYDAKANTLLVHALHLEDEAEAIATIRERYEQPLEEIFR</sequence>
<feature type="transmembrane region" description="Helical" evidence="7">
    <location>
        <begin position="12"/>
        <end position="29"/>
    </location>
</feature>
<keyword evidence="3" id="KW-1003">Cell membrane</keyword>
<comment type="subcellular location">
    <subcellularLocation>
        <location evidence="1">Cell membrane</location>
        <topology evidence="1">Multi-pass membrane protein</topology>
    </subcellularLocation>
</comment>
<evidence type="ECO:0000256" key="1">
    <source>
        <dbReference type="ARBA" id="ARBA00004651"/>
    </source>
</evidence>
<dbReference type="NCBIfam" id="NF006518">
    <property type="entry name" value="PRK08965.1-2"/>
    <property type="match status" value="1"/>
</dbReference>
<dbReference type="RefSeq" id="WP_219791538.1">
    <property type="nucleotide sequence ID" value="NZ_JAHYCA010000003.1"/>
</dbReference>
<protein>
    <submittedName>
        <fullName evidence="8">Na+/H+ antiporter subunit E</fullName>
    </submittedName>
</protein>
<evidence type="ECO:0000256" key="5">
    <source>
        <dbReference type="ARBA" id="ARBA00022989"/>
    </source>
</evidence>
<dbReference type="PANTHER" id="PTHR34584">
    <property type="entry name" value="NA(+)/H(+) ANTIPORTER SUBUNIT E1"/>
    <property type="match status" value="1"/>
</dbReference>
<keyword evidence="9" id="KW-1185">Reference proteome</keyword>
<comment type="caution">
    <text evidence="8">The sequence shown here is derived from an EMBL/GenBank/DDBJ whole genome shotgun (WGS) entry which is preliminary data.</text>
</comment>
<feature type="transmembrane region" description="Helical" evidence="7">
    <location>
        <begin position="68"/>
        <end position="92"/>
    </location>
</feature>
<dbReference type="EMBL" id="JAHYCA010000003">
    <property type="protein sequence ID" value="MBW6391293.1"/>
    <property type="molecule type" value="Genomic_DNA"/>
</dbReference>
<dbReference type="InterPro" id="IPR002758">
    <property type="entry name" value="Cation_antiport_E"/>
</dbReference>
<evidence type="ECO:0000256" key="6">
    <source>
        <dbReference type="ARBA" id="ARBA00023136"/>
    </source>
</evidence>
<accession>A0ABS6ZMK7</accession>
<dbReference type="PANTHER" id="PTHR34584:SF1">
    <property type="entry name" value="NA(+)_H(+) ANTIPORTER SUBUNIT E1"/>
    <property type="match status" value="1"/>
</dbReference>
<evidence type="ECO:0000313" key="8">
    <source>
        <dbReference type="EMBL" id="MBW6391293.1"/>
    </source>
</evidence>
<name>A0ABS6ZMK7_9GAMM</name>
<dbReference type="PIRSF" id="PIRSF019239">
    <property type="entry name" value="MrpE"/>
    <property type="match status" value="1"/>
</dbReference>